<evidence type="ECO:0000313" key="5">
    <source>
        <dbReference type="EMBL" id="SKB78806.1"/>
    </source>
</evidence>
<keyword evidence="2" id="KW-0238">DNA-binding</keyword>
<dbReference type="Pfam" id="PF20240">
    <property type="entry name" value="DUF6597"/>
    <property type="match status" value="1"/>
</dbReference>
<dbReference type="InterPro" id="IPR050204">
    <property type="entry name" value="AraC_XylS_family_regulators"/>
</dbReference>
<dbReference type="STRING" id="651661.SAMN05660293_02153"/>
<accession>A0A1T5E4U1</accession>
<reference evidence="6" key="1">
    <citation type="submission" date="2017-02" db="EMBL/GenBank/DDBJ databases">
        <authorList>
            <person name="Varghese N."/>
            <person name="Submissions S."/>
        </authorList>
    </citation>
    <scope>NUCLEOTIDE SEQUENCE [LARGE SCALE GENOMIC DNA]</scope>
    <source>
        <strain evidence="6">DSM 22270</strain>
    </source>
</reference>
<dbReference type="SUPFAM" id="SSF46689">
    <property type="entry name" value="Homeodomain-like"/>
    <property type="match status" value="1"/>
</dbReference>
<evidence type="ECO:0000256" key="1">
    <source>
        <dbReference type="ARBA" id="ARBA00023015"/>
    </source>
</evidence>
<name>A0A1T5E4U1_9BACT</name>
<dbReference type="RefSeq" id="WP_082214658.1">
    <property type="nucleotide sequence ID" value="NZ_FUZA01000002.1"/>
</dbReference>
<dbReference type="PANTHER" id="PTHR46796:SF13">
    <property type="entry name" value="HTH-TYPE TRANSCRIPTIONAL ACTIVATOR RHAS"/>
    <property type="match status" value="1"/>
</dbReference>
<evidence type="ECO:0000256" key="2">
    <source>
        <dbReference type="ARBA" id="ARBA00023125"/>
    </source>
</evidence>
<dbReference type="SMART" id="SM00342">
    <property type="entry name" value="HTH_ARAC"/>
    <property type="match status" value="1"/>
</dbReference>
<dbReference type="PANTHER" id="PTHR46796">
    <property type="entry name" value="HTH-TYPE TRANSCRIPTIONAL ACTIVATOR RHAS-RELATED"/>
    <property type="match status" value="1"/>
</dbReference>
<keyword evidence="6" id="KW-1185">Reference proteome</keyword>
<dbReference type="EMBL" id="FUZA01000002">
    <property type="protein sequence ID" value="SKB78806.1"/>
    <property type="molecule type" value="Genomic_DNA"/>
</dbReference>
<gene>
    <name evidence="5" type="ORF">SAMN05660293_02153</name>
</gene>
<dbReference type="InterPro" id="IPR018060">
    <property type="entry name" value="HTH_AraC"/>
</dbReference>
<evidence type="ECO:0000256" key="3">
    <source>
        <dbReference type="ARBA" id="ARBA00023163"/>
    </source>
</evidence>
<feature type="domain" description="HTH araC/xylS-type" evidence="4">
    <location>
        <begin position="148"/>
        <end position="251"/>
    </location>
</feature>
<proteinExistence type="predicted"/>
<dbReference type="PROSITE" id="PS00041">
    <property type="entry name" value="HTH_ARAC_FAMILY_1"/>
    <property type="match status" value="1"/>
</dbReference>
<dbReference type="PROSITE" id="PS01124">
    <property type="entry name" value="HTH_ARAC_FAMILY_2"/>
    <property type="match status" value="1"/>
</dbReference>
<evidence type="ECO:0000313" key="6">
    <source>
        <dbReference type="Proteomes" id="UP000190897"/>
    </source>
</evidence>
<dbReference type="InterPro" id="IPR009057">
    <property type="entry name" value="Homeodomain-like_sf"/>
</dbReference>
<evidence type="ECO:0000259" key="4">
    <source>
        <dbReference type="PROSITE" id="PS01124"/>
    </source>
</evidence>
<dbReference type="Gene3D" id="1.10.10.60">
    <property type="entry name" value="Homeodomain-like"/>
    <property type="match status" value="1"/>
</dbReference>
<organism evidence="5 6">
    <name type="scientific">Dyadobacter psychrophilus</name>
    <dbReference type="NCBI Taxonomy" id="651661"/>
    <lineage>
        <taxon>Bacteria</taxon>
        <taxon>Pseudomonadati</taxon>
        <taxon>Bacteroidota</taxon>
        <taxon>Cytophagia</taxon>
        <taxon>Cytophagales</taxon>
        <taxon>Spirosomataceae</taxon>
        <taxon>Dyadobacter</taxon>
    </lineage>
</organism>
<dbReference type="Pfam" id="PF12833">
    <property type="entry name" value="HTH_18"/>
    <property type="match status" value="1"/>
</dbReference>
<dbReference type="AlphaFoldDB" id="A0A1T5E4U1"/>
<protein>
    <submittedName>
        <fullName evidence="5">Helix-turn-helix domain-containing protein</fullName>
    </submittedName>
</protein>
<dbReference type="InterPro" id="IPR018062">
    <property type="entry name" value="HTH_AraC-typ_CS"/>
</dbReference>
<sequence>MQIFEPASCLNPFIKAFTVVESNGTFVSRLLPDTSVVAAIRLQGRVHYQQENGNSCLPVLSISGLRKSVKIAEYDKNSVNMLVQFREGGAAAFFDLPMHELFELNVGLDHFFKSSELMLLQEHLEAAGSIPGKVNVVQQFFIARIRDRKPDLLIAHSVEKIKVAKGIVSVKELSDDLYVSLDVFEKRFRKVVGTTPKQFADIVRMKALIGQGPLTSHLLESALDAGFFDQSHFIKNFKKFTGQTPGEFFGDL</sequence>
<keyword evidence="1" id="KW-0805">Transcription regulation</keyword>
<dbReference type="GO" id="GO:0043565">
    <property type="term" value="F:sequence-specific DNA binding"/>
    <property type="evidence" value="ECO:0007669"/>
    <property type="project" value="InterPro"/>
</dbReference>
<dbReference type="GO" id="GO:0003700">
    <property type="term" value="F:DNA-binding transcription factor activity"/>
    <property type="evidence" value="ECO:0007669"/>
    <property type="project" value="InterPro"/>
</dbReference>
<dbReference type="Proteomes" id="UP000190897">
    <property type="component" value="Unassembled WGS sequence"/>
</dbReference>
<dbReference type="OrthoDB" id="635259at2"/>
<dbReference type="InterPro" id="IPR046532">
    <property type="entry name" value="DUF6597"/>
</dbReference>
<keyword evidence="3" id="KW-0804">Transcription</keyword>